<geneLocation type="plasmid" evidence="2 3">
    <name>unnamed 3</name>
</geneLocation>
<dbReference type="EMBL" id="CP015270">
    <property type="protein sequence ID" value="ASL18437.1"/>
    <property type="molecule type" value="Genomic_DNA"/>
</dbReference>
<gene>
    <name evidence="2" type="ORF">MYCOZU2_06092</name>
</gene>
<proteinExistence type="predicted"/>
<keyword evidence="2" id="KW-0614">Plasmid</keyword>
<dbReference type="AlphaFoldDB" id="A0A7U5RYR6"/>
<evidence type="ECO:0000313" key="2">
    <source>
        <dbReference type="EMBL" id="ASL18437.1"/>
    </source>
</evidence>
<dbReference type="Proteomes" id="UP000198286">
    <property type="component" value="Plasmid unnamed 3"/>
</dbReference>
<protein>
    <submittedName>
        <fullName evidence="2">Uncharacterized protein</fullName>
    </submittedName>
</protein>
<reference evidence="2 3" key="1">
    <citation type="journal article" date="2017" name="Lancet Infect. Dis.">
        <title>Global outbreak of severe Mycobacterium chimaera disease after cardiac surgery: a molecular epidemiological study.</title>
        <authorList>
            <person name="van Ingen J."/>
            <person name="Kohl T."/>
            <person name="Kranzer K."/>
            <person name="Hasse B."/>
            <person name="Keller P."/>
            <person name="Szafranska A."/>
            <person name="Hillemann D."/>
            <person name="Chand M."/>
            <person name="Schreiber P."/>
            <person name="Sommerstein R."/>
            <person name="Berger C."/>
            <person name="Genoni M."/>
            <person name="Ruegg C."/>
            <person name="Troillet N."/>
            <person name="Widmer A.F."/>
            <person name="Becker S.L."/>
            <person name="Herrmann M."/>
            <person name="Eckmanns T."/>
            <person name="Haller S."/>
            <person name="Hoeller C."/>
            <person name="Debast S.B."/>
            <person name="Wolfhagen M.J."/>
            <person name="Hopman J."/>
            <person name="Kluytmans J."/>
            <person name="Langelaar M."/>
            <person name="Notermans D.W."/>
            <person name="ten Oever J."/>
            <person name="van den Barselaar P."/>
            <person name="Vonk A.B.A."/>
            <person name="Vos M.C."/>
            <person name="Ahmed N."/>
            <person name="Brown T."/>
            <person name="Crook D."/>
            <person name="Lamagni T."/>
            <person name="Phin N."/>
            <person name="Smith E.G."/>
            <person name="Zambon M."/>
            <person name="Serr A."/>
            <person name="Goetting T."/>
            <person name="Ebner W."/>
            <person name="Thuermer A."/>
            <person name="Utpatel C."/>
            <person name="Sproer C."/>
            <person name="Bunk B."/>
            <person name="Nubel U."/>
            <person name="Bloemberg G."/>
            <person name="Bottger E."/>
            <person name="Niemann S."/>
            <person name="Wagner D."/>
            <person name="Sax H."/>
        </authorList>
    </citation>
    <scope>NUCLEOTIDE SEQUENCE [LARGE SCALE GENOMIC DNA]</scope>
    <source>
        <strain evidence="2 3">ZUERICH-2</strain>
        <plasmid evidence="2 3">unnamed 3</plasmid>
    </source>
</reference>
<evidence type="ECO:0000256" key="1">
    <source>
        <dbReference type="SAM" id="MobiDB-lite"/>
    </source>
</evidence>
<accession>A0A7U5RYR6</accession>
<sequence length="180" mass="19938">MVNGEHEAVSLCCGADQHRPERRLASQVADCGALGSTQSLNLLIKDAARRVQLNVLPRDHRVGRDDLHRLTEVFAEPGRQVGVPVDDRLHGFTQAVRVEGTMDRDTELHGVQVVETRRKAGVEQQTLLHRGQRQHVNDPVLPAKVIDLLLAEPRREDVGRSEPAPTGFDVRADTGQSFEP</sequence>
<evidence type="ECO:0000313" key="3">
    <source>
        <dbReference type="Proteomes" id="UP000198286"/>
    </source>
</evidence>
<organism evidence="2 3">
    <name type="scientific">Mycobacterium intracellulare subsp. chimaera</name>
    <dbReference type="NCBI Taxonomy" id="222805"/>
    <lineage>
        <taxon>Bacteria</taxon>
        <taxon>Bacillati</taxon>
        <taxon>Actinomycetota</taxon>
        <taxon>Actinomycetes</taxon>
        <taxon>Mycobacteriales</taxon>
        <taxon>Mycobacteriaceae</taxon>
        <taxon>Mycobacterium</taxon>
        <taxon>Mycobacterium avium complex (MAC)</taxon>
    </lineage>
</organism>
<feature type="region of interest" description="Disordered" evidence="1">
    <location>
        <begin position="154"/>
        <end position="180"/>
    </location>
</feature>
<name>A0A7U5RYR6_MYCIT</name>